<evidence type="ECO:0000259" key="2">
    <source>
        <dbReference type="PROSITE" id="PS50093"/>
    </source>
</evidence>
<name>A0A1W6MIK9_9FLAO</name>
<dbReference type="EMBL" id="CP019344">
    <property type="protein sequence ID" value="ARN77407.1"/>
    <property type="molecule type" value="Genomic_DNA"/>
</dbReference>
<dbReference type="InterPro" id="IPR000601">
    <property type="entry name" value="PKD_dom"/>
</dbReference>
<dbReference type="InterPro" id="IPR026341">
    <property type="entry name" value="T9SS_type_B"/>
</dbReference>
<dbReference type="InterPro" id="IPR011044">
    <property type="entry name" value="Quino_amine_DH_bsu"/>
</dbReference>
<dbReference type="PROSITE" id="PS50093">
    <property type="entry name" value="PKD"/>
    <property type="match status" value="1"/>
</dbReference>
<sequence>MMMKRIYAALAITLSLFLPQQLFSQLEASNWYFGFGAGIQFDQTTGNVTALTDGQLNTNEGCTAISDDQGNLLFYTDGSTVYNRNHVVMQNGNGLKGNSSSSQSAVIIPKPQDDNIYYIFTVDAPNGAGPGAQDSGLHYYEVDMSLDSGLGAVTSSIAQPNNLIATTSEKIVAINHETRDEILVTVYANANGFTSNAYNTFYTFTISASGVDPNPVVSANFGNRTISDPRGYLKISANGRFLVSCNMGDGTFLYDYDRTTGIVSNERRLVLTGSAANQGYGAEFSPDGRLLYVSAVRAGTAGDPLSQQTAALYQFDLSDNTAISQDNIRNSIIVDQTNTYRGAMQLGIDGRIYRSLSENFDTGYPFLGVINNPNARGTACNYVHDAIPLSGKLSTQGLPPFIQSFFAAIDVENLCLGNATTFSFEADTLPDSILWEFGDGTGTSTIENPSYTYSSPGQYEVKLTLNTAGATRIYRTNIEIYNVPVAAQISDIEVCDLDLSGDETIDLDAEVGQLVRGSQNTQEFEIRYYNNINDAQNNENELSSSLDITTGMVTVVAKIFNINNQDCFDTASVDITLYAQPVANPLENLEECDDDFDGFVNFDLTQQNSDLLGTAQNAADFVITYHRTQADAQSGDDPITNASNYRNEDPFSQTIYARIENRLTDQCADVSEPFELIVNPKPVALDFAAFQCDEDGIADRRTIFSLQSFDESISDNAMGVQVSYYATRNQAQTGDFQNALNPVSYRNTAPSQVIFARVENESTRCFSVSEVTLDVSASDAQDTTLELCDDDGTEDGFTEFDLFTANDVVLLNAPSDVTVNYYETLEGAQTEQNPLPRFYTNTTAGRQLIYARAESEDGNCFGFGEVTLIVNELPQIETYEFIRNCGTPEPPITIDAGLPAGAIETDFTYLWSTGETTQAIEIDASGTYEVIVTNENNCTKIREVEVILSEVATIEGISVSNAVSGGRSGNVAISVSGRGDYVFSIEDGFGFQENPVFNDLRAGFYDVVVLDRLGCGEATTRFAVLGYPRFFTPNDDGFNDFWNLKGTDGMLEPEAEVFIFDRYGKLLTRVTPSGPGWDGTFNGQPLPSSDYWFRATLTDGSEFSGHFSLKR</sequence>
<dbReference type="Proteomes" id="UP000193431">
    <property type="component" value="Chromosome"/>
</dbReference>
<dbReference type="AlphaFoldDB" id="A0A1W6MIK9"/>
<dbReference type="STRING" id="331648.BST97_05090"/>
<dbReference type="RefSeq" id="WP_085766211.1">
    <property type="nucleotide sequence ID" value="NZ_CP019344.1"/>
</dbReference>
<dbReference type="NCBIfam" id="TIGR04131">
    <property type="entry name" value="Bac_Flav_CTERM"/>
    <property type="match status" value="1"/>
</dbReference>
<keyword evidence="4" id="KW-1185">Reference proteome</keyword>
<accession>A0A1W6MIK9</accession>
<feature type="domain" description="PKD" evidence="2">
    <location>
        <begin position="421"/>
        <end position="468"/>
    </location>
</feature>
<proteinExistence type="predicted"/>
<reference evidence="3 4" key="1">
    <citation type="submission" date="2016-11" db="EMBL/GenBank/DDBJ databases">
        <title>Trade-off between light-utilization and light-protection in marine flavobacteria.</title>
        <authorList>
            <person name="Kumagai Y."/>
        </authorList>
    </citation>
    <scope>NUCLEOTIDE SEQUENCE [LARGE SCALE GENOMIC DNA]</scope>
    <source>
        <strain evidence="3 4">JCM 13191</strain>
    </source>
</reference>
<dbReference type="SUPFAM" id="SSF50969">
    <property type="entry name" value="YVTN repeat-like/Quinoprotein amine dehydrogenase"/>
    <property type="match status" value="1"/>
</dbReference>
<keyword evidence="1" id="KW-0732">Signal</keyword>
<evidence type="ECO:0000256" key="1">
    <source>
        <dbReference type="SAM" id="SignalP"/>
    </source>
</evidence>
<dbReference type="CDD" id="cd00146">
    <property type="entry name" value="PKD"/>
    <property type="match status" value="1"/>
</dbReference>
<dbReference type="Pfam" id="PF13585">
    <property type="entry name" value="CHU_C"/>
    <property type="match status" value="1"/>
</dbReference>
<dbReference type="Pfam" id="PF18911">
    <property type="entry name" value="PKD_4"/>
    <property type="match status" value="1"/>
</dbReference>
<dbReference type="InterPro" id="IPR013783">
    <property type="entry name" value="Ig-like_fold"/>
</dbReference>
<organism evidence="3 4">
    <name type="scientific">Nonlabens spongiae</name>
    <dbReference type="NCBI Taxonomy" id="331648"/>
    <lineage>
        <taxon>Bacteria</taxon>
        <taxon>Pseudomonadati</taxon>
        <taxon>Bacteroidota</taxon>
        <taxon>Flavobacteriia</taxon>
        <taxon>Flavobacteriales</taxon>
        <taxon>Flavobacteriaceae</taxon>
        <taxon>Nonlabens</taxon>
    </lineage>
</organism>
<protein>
    <recommendedName>
        <fullName evidence="2">PKD domain-containing protein</fullName>
    </recommendedName>
</protein>
<feature type="signal peptide" evidence="1">
    <location>
        <begin position="1"/>
        <end position="24"/>
    </location>
</feature>
<dbReference type="Gene3D" id="2.60.40.10">
    <property type="entry name" value="Immunoglobulins"/>
    <property type="match status" value="1"/>
</dbReference>
<evidence type="ECO:0000313" key="3">
    <source>
        <dbReference type="EMBL" id="ARN77407.1"/>
    </source>
</evidence>
<dbReference type="SUPFAM" id="SSF49299">
    <property type="entry name" value="PKD domain"/>
    <property type="match status" value="1"/>
</dbReference>
<evidence type="ECO:0000313" key="4">
    <source>
        <dbReference type="Proteomes" id="UP000193431"/>
    </source>
</evidence>
<dbReference type="InterPro" id="IPR035986">
    <property type="entry name" value="PKD_dom_sf"/>
</dbReference>
<feature type="chain" id="PRO_5010876729" description="PKD domain-containing protein" evidence="1">
    <location>
        <begin position="25"/>
        <end position="1111"/>
    </location>
</feature>
<dbReference type="OrthoDB" id="9765926at2"/>
<gene>
    <name evidence="3" type="ORF">BST97_05090</name>
</gene>